<proteinExistence type="inferred from homology"/>
<keyword evidence="4 7" id="KW-0472">Membrane</keyword>
<feature type="compositionally biased region" description="Basic and acidic residues" evidence="6">
    <location>
        <begin position="328"/>
        <end position="340"/>
    </location>
</feature>
<evidence type="ECO:0000256" key="3">
    <source>
        <dbReference type="ARBA" id="ARBA00022989"/>
    </source>
</evidence>
<protein>
    <recommendedName>
        <fullName evidence="8">Rhodopsin domain-containing protein</fullName>
    </recommendedName>
</protein>
<organism evidence="9 10">
    <name type="scientific">Bionectria ochroleuca</name>
    <name type="common">Gliocladium roseum</name>
    <dbReference type="NCBI Taxonomy" id="29856"/>
    <lineage>
        <taxon>Eukaryota</taxon>
        <taxon>Fungi</taxon>
        <taxon>Dikarya</taxon>
        <taxon>Ascomycota</taxon>
        <taxon>Pezizomycotina</taxon>
        <taxon>Sordariomycetes</taxon>
        <taxon>Hypocreomycetidae</taxon>
        <taxon>Hypocreales</taxon>
        <taxon>Bionectriaceae</taxon>
        <taxon>Clonostachys</taxon>
    </lineage>
</organism>
<feature type="transmembrane region" description="Helical" evidence="7">
    <location>
        <begin position="249"/>
        <end position="273"/>
    </location>
</feature>
<evidence type="ECO:0000313" key="9">
    <source>
        <dbReference type="EMBL" id="VUC31378.1"/>
    </source>
</evidence>
<feature type="transmembrane region" description="Helical" evidence="7">
    <location>
        <begin position="95"/>
        <end position="119"/>
    </location>
</feature>
<dbReference type="InterPro" id="IPR052337">
    <property type="entry name" value="SAT4-like"/>
</dbReference>
<gene>
    <name evidence="9" type="ORF">CLO192961_LOCUS305368</name>
</gene>
<feature type="transmembrane region" description="Helical" evidence="7">
    <location>
        <begin position="12"/>
        <end position="31"/>
    </location>
</feature>
<accession>A0ABY6UJF3</accession>
<comment type="subcellular location">
    <subcellularLocation>
        <location evidence="1">Membrane</location>
        <topology evidence="1">Multi-pass membrane protein</topology>
    </subcellularLocation>
</comment>
<comment type="similarity">
    <text evidence="5">Belongs to the SAT4 family.</text>
</comment>
<name>A0ABY6UJF3_BIOOC</name>
<evidence type="ECO:0000313" key="10">
    <source>
        <dbReference type="Proteomes" id="UP000766486"/>
    </source>
</evidence>
<feature type="transmembrane region" description="Helical" evidence="7">
    <location>
        <begin position="211"/>
        <end position="229"/>
    </location>
</feature>
<dbReference type="PANTHER" id="PTHR33048">
    <property type="entry name" value="PTH11-LIKE INTEGRAL MEMBRANE PROTEIN (AFU_ORTHOLOGUE AFUA_5G11245)"/>
    <property type="match status" value="1"/>
</dbReference>
<keyword evidence="3 7" id="KW-1133">Transmembrane helix</keyword>
<feature type="region of interest" description="Disordered" evidence="6">
    <location>
        <begin position="285"/>
        <end position="344"/>
    </location>
</feature>
<comment type="caution">
    <text evidence="9">The sequence shown here is derived from an EMBL/GenBank/DDBJ whole genome shotgun (WGS) entry which is preliminary data.</text>
</comment>
<evidence type="ECO:0000256" key="5">
    <source>
        <dbReference type="ARBA" id="ARBA00038359"/>
    </source>
</evidence>
<evidence type="ECO:0000256" key="4">
    <source>
        <dbReference type="ARBA" id="ARBA00023136"/>
    </source>
</evidence>
<evidence type="ECO:0000256" key="2">
    <source>
        <dbReference type="ARBA" id="ARBA00022692"/>
    </source>
</evidence>
<feature type="transmembrane region" description="Helical" evidence="7">
    <location>
        <begin position="43"/>
        <end position="65"/>
    </location>
</feature>
<dbReference type="Proteomes" id="UP000766486">
    <property type="component" value="Unassembled WGS sequence"/>
</dbReference>
<evidence type="ECO:0000256" key="1">
    <source>
        <dbReference type="ARBA" id="ARBA00004141"/>
    </source>
</evidence>
<evidence type="ECO:0000256" key="6">
    <source>
        <dbReference type="SAM" id="MobiDB-lite"/>
    </source>
</evidence>
<evidence type="ECO:0000259" key="8">
    <source>
        <dbReference type="Pfam" id="PF20684"/>
    </source>
</evidence>
<dbReference type="EMBL" id="CABFNS010000833">
    <property type="protein sequence ID" value="VUC31378.1"/>
    <property type="molecule type" value="Genomic_DNA"/>
</dbReference>
<dbReference type="InterPro" id="IPR049326">
    <property type="entry name" value="Rhodopsin_dom_fungi"/>
</dbReference>
<feature type="domain" description="Rhodopsin" evidence="8">
    <location>
        <begin position="27"/>
        <end position="274"/>
    </location>
</feature>
<dbReference type="Pfam" id="PF20684">
    <property type="entry name" value="Fung_rhodopsin"/>
    <property type="match status" value="1"/>
</dbReference>
<feature type="transmembrane region" description="Helical" evidence="7">
    <location>
        <begin position="131"/>
        <end position="153"/>
    </location>
</feature>
<keyword evidence="2 7" id="KW-0812">Transmembrane</keyword>
<evidence type="ECO:0000256" key="7">
    <source>
        <dbReference type="SAM" id="Phobius"/>
    </source>
</evidence>
<dbReference type="PANTHER" id="PTHR33048:SF47">
    <property type="entry name" value="INTEGRAL MEMBRANE PROTEIN-RELATED"/>
    <property type="match status" value="1"/>
</dbReference>
<sequence>MELTQHAYENYVACVVMIVVCFLFLALRFALRAKLHHAPLLSDWLCLASYSAFVVYCAFILRHIFLKSRGSFEAPVNLNGGGNVSLEEVKEFMKMAYVLEISFVAAVSLVKLAIMSFYWTLFSVGGAAHRWIIIGTTACCVVWCIAFTFLVIFQCHPVDALWVHLGVEEYCIQSPHLLVACEISNLFIDVLILCIPMFAVRRLNLSRKNRWSVSGIFLIGAMVCVTSVVRLTAIWRPPNVTLNYDPAKTILWSTLQVGIAIVCSVLPALGPLFSQVKDGNLSRYGDTARRRGGETGYKISDTNTGNTGRPWVDVGDDRVPGASGAWASRDDSSGESEHPLETISKSRIMVQRDVTVE</sequence>
<reference evidence="9 10" key="1">
    <citation type="submission" date="2019-06" db="EMBL/GenBank/DDBJ databases">
        <authorList>
            <person name="Broberg M."/>
        </authorList>
    </citation>
    <scope>NUCLEOTIDE SEQUENCE [LARGE SCALE GENOMIC DNA]</scope>
</reference>
<keyword evidence="10" id="KW-1185">Reference proteome</keyword>